<evidence type="ECO:0000256" key="2">
    <source>
        <dbReference type="PROSITE-ProRule" id="PRU00284"/>
    </source>
</evidence>
<evidence type="ECO:0000313" key="4">
    <source>
        <dbReference type="EMBL" id="QDR81770.1"/>
    </source>
</evidence>
<dbReference type="PANTHER" id="PTHR32089:SF112">
    <property type="entry name" value="LYSOZYME-LIKE PROTEIN-RELATED"/>
    <property type="match status" value="1"/>
</dbReference>
<dbReference type="PROSITE" id="PS50111">
    <property type="entry name" value="CHEMOTAXIS_TRANSDUC_2"/>
    <property type="match status" value="1"/>
</dbReference>
<dbReference type="AlphaFoldDB" id="A0A517DWN6"/>
<dbReference type="PANTHER" id="PTHR32089">
    <property type="entry name" value="METHYL-ACCEPTING CHEMOTAXIS PROTEIN MCPB"/>
    <property type="match status" value="1"/>
</dbReference>
<accession>A0A517DWN6</accession>
<dbReference type="InterPro" id="IPR008599">
    <property type="entry name" value="Diacid_rec"/>
</dbReference>
<dbReference type="GO" id="GO:0016020">
    <property type="term" value="C:membrane"/>
    <property type="evidence" value="ECO:0007669"/>
    <property type="project" value="InterPro"/>
</dbReference>
<dbReference type="Gene3D" id="1.10.287.950">
    <property type="entry name" value="Methyl-accepting chemotaxis protein"/>
    <property type="match status" value="1"/>
</dbReference>
<evidence type="ECO:0000256" key="1">
    <source>
        <dbReference type="ARBA" id="ARBA00023224"/>
    </source>
</evidence>
<dbReference type="Proteomes" id="UP000320776">
    <property type="component" value="Chromosome"/>
</dbReference>
<name>A0A517DWN6_9FIRM</name>
<evidence type="ECO:0000259" key="3">
    <source>
        <dbReference type="PROSITE" id="PS50111"/>
    </source>
</evidence>
<dbReference type="SUPFAM" id="SSF58104">
    <property type="entry name" value="Methyl-accepting chemotaxis protein (MCP) signaling domain"/>
    <property type="match status" value="1"/>
</dbReference>
<dbReference type="GO" id="GO:0007165">
    <property type="term" value="P:signal transduction"/>
    <property type="evidence" value="ECO:0007669"/>
    <property type="project" value="UniProtKB-KW"/>
</dbReference>
<dbReference type="RefSeq" id="WP_144351226.1">
    <property type="nucleotide sequence ID" value="NZ_CP036259.1"/>
</dbReference>
<dbReference type="Pfam" id="PF05651">
    <property type="entry name" value="Diacid_rec"/>
    <property type="match status" value="1"/>
</dbReference>
<dbReference type="Pfam" id="PF00015">
    <property type="entry name" value="MCPsignal"/>
    <property type="match status" value="1"/>
</dbReference>
<organism evidence="4 5">
    <name type="scientific">Sporomusa termitida</name>
    <dbReference type="NCBI Taxonomy" id="2377"/>
    <lineage>
        <taxon>Bacteria</taxon>
        <taxon>Bacillati</taxon>
        <taxon>Bacillota</taxon>
        <taxon>Negativicutes</taxon>
        <taxon>Selenomonadales</taxon>
        <taxon>Sporomusaceae</taxon>
        <taxon>Sporomusa</taxon>
    </lineage>
</organism>
<dbReference type="OrthoDB" id="3192at2"/>
<keyword evidence="1 2" id="KW-0807">Transducer</keyword>
<protein>
    <submittedName>
        <fullName evidence="4">Methyl-accepting chemotaxis protein (MCP) signaling domain protein</fullName>
    </submittedName>
</protein>
<dbReference type="KEGG" id="sted:SPTER_31820"/>
<keyword evidence="5" id="KW-1185">Reference proteome</keyword>
<feature type="domain" description="Methyl-accepting transducer" evidence="3">
    <location>
        <begin position="117"/>
        <end position="286"/>
    </location>
</feature>
<proteinExistence type="predicted"/>
<dbReference type="InterPro" id="IPR004089">
    <property type="entry name" value="MCPsignal_dom"/>
</dbReference>
<dbReference type="EMBL" id="CP036259">
    <property type="protein sequence ID" value="QDR81770.1"/>
    <property type="molecule type" value="Genomic_DNA"/>
</dbReference>
<dbReference type="SMART" id="SM00283">
    <property type="entry name" value="MA"/>
    <property type="match status" value="1"/>
</dbReference>
<reference evidence="4 5" key="1">
    <citation type="submission" date="2019-02" db="EMBL/GenBank/DDBJ databases">
        <title>Closed genome of Sporomusa termitida DSM 4440.</title>
        <authorList>
            <person name="Poehlein A."/>
            <person name="Daniel R."/>
        </authorList>
    </citation>
    <scope>NUCLEOTIDE SEQUENCE [LARGE SCALE GENOMIC DNA]</scope>
    <source>
        <strain evidence="4 5">DSM 4440</strain>
    </source>
</reference>
<evidence type="ECO:0000313" key="5">
    <source>
        <dbReference type="Proteomes" id="UP000320776"/>
    </source>
</evidence>
<gene>
    <name evidence="4" type="ORF">SPTER_31820</name>
</gene>
<sequence>MIQLDQGIANKTMDFIFQETGLSAVICDREGIIVAARDVARVGKAHSGSQKVLTEKIEHRIVTAEDEQRSGGTVKMGVHLPIVYKNEWIGSFGISGDPIYSKPIAKIATGIIRWELQSAENKEVLLDQAQQVNDSITNIAATIEELNASQEDLTATMQDVANLSERVSVNVNNTDTVLSTIHQIASQTNLLGLNAAIEAARVGEHGRGFAVVAEEVRKLSDQSQHSAKDIKATLQDLKSSMVTVINHTQQTAGITKEQAKATESITERVMTLKCVAQKLLSMAKAE</sequence>